<protein>
    <submittedName>
        <fullName evidence="2">Type 1 glutamine amidotransferase family protein</fullName>
        <ecNumber evidence="2">3.2.-.-</ecNumber>
    </submittedName>
</protein>
<reference evidence="2 3" key="1">
    <citation type="submission" date="2024-10" db="EMBL/GenBank/DDBJ databases">
        <title>The Natural Products Discovery Center: Release of the First 8490 Sequenced Strains for Exploring Actinobacteria Biosynthetic Diversity.</title>
        <authorList>
            <person name="Kalkreuter E."/>
            <person name="Kautsar S.A."/>
            <person name="Yang D."/>
            <person name="Bader C.D."/>
            <person name="Teijaro C.N."/>
            <person name="Fluegel L."/>
            <person name="Davis C.M."/>
            <person name="Simpson J.R."/>
            <person name="Lauterbach L."/>
            <person name="Steele A.D."/>
            <person name="Gui C."/>
            <person name="Meng S."/>
            <person name="Li G."/>
            <person name="Viehrig K."/>
            <person name="Ye F."/>
            <person name="Su P."/>
            <person name="Kiefer A.F."/>
            <person name="Nichols A."/>
            <person name="Cepeda A.J."/>
            <person name="Yan W."/>
            <person name="Fan B."/>
            <person name="Jiang Y."/>
            <person name="Adhikari A."/>
            <person name="Zheng C.-J."/>
            <person name="Schuster L."/>
            <person name="Cowan T.M."/>
            <person name="Smanski M.J."/>
            <person name="Chevrette M.G."/>
            <person name="De Carvalho L.P.S."/>
            <person name="Shen B."/>
        </authorList>
    </citation>
    <scope>NUCLEOTIDE SEQUENCE [LARGE SCALE GENOMIC DNA]</scope>
    <source>
        <strain evidence="2 3">NPDC050545</strain>
    </source>
</reference>
<evidence type="ECO:0000313" key="3">
    <source>
        <dbReference type="Proteomes" id="UP001612741"/>
    </source>
</evidence>
<dbReference type="Pfam" id="PF01965">
    <property type="entry name" value="DJ-1_PfpI"/>
    <property type="match status" value="1"/>
</dbReference>
<dbReference type="GO" id="GO:0016798">
    <property type="term" value="F:hydrolase activity, acting on glycosyl bonds"/>
    <property type="evidence" value="ECO:0007669"/>
    <property type="project" value="UniProtKB-KW"/>
</dbReference>
<accession>A0ABW7YVW0</accession>
<feature type="domain" description="DJ-1/PfpI" evidence="1">
    <location>
        <begin position="10"/>
        <end position="175"/>
    </location>
</feature>
<dbReference type="InterPro" id="IPR002818">
    <property type="entry name" value="DJ-1/PfpI"/>
</dbReference>
<name>A0ABW7YVW0_9ACTN</name>
<dbReference type="EMBL" id="JBITGY010000005">
    <property type="protein sequence ID" value="MFI6499745.1"/>
    <property type="molecule type" value="Genomic_DNA"/>
</dbReference>
<dbReference type="InterPro" id="IPR029062">
    <property type="entry name" value="Class_I_gatase-like"/>
</dbReference>
<dbReference type="SUPFAM" id="SSF52317">
    <property type="entry name" value="Class I glutamine amidotransferase-like"/>
    <property type="match status" value="1"/>
</dbReference>
<dbReference type="Gene3D" id="3.40.50.880">
    <property type="match status" value="1"/>
</dbReference>
<dbReference type="RefSeq" id="WP_397083243.1">
    <property type="nucleotide sequence ID" value="NZ_JBITGY010000005.1"/>
</dbReference>
<sequence length="210" mass="22347">MTKRTVHQALYNTLADWETGHAIAHLRNGAWHREPGGFEVVTVGATLDPIVTAGGLRIVPDITLDQLSPEDSALLILPGADTWVTGELDAFGAKAKEFAEAGVPVAGICGATVGLARQGLLDERAHTSNVLEFLTMTTPGYKGAERYVDADAVTDGAVITAGATEPEAFAREIFAKLDVYEPEVLDAWFRLFHDSDGSAFMVLEAAGAHE</sequence>
<proteinExistence type="predicted"/>
<evidence type="ECO:0000313" key="2">
    <source>
        <dbReference type="EMBL" id="MFI6499745.1"/>
    </source>
</evidence>
<comment type="caution">
    <text evidence="2">The sequence shown here is derived from an EMBL/GenBank/DDBJ whole genome shotgun (WGS) entry which is preliminary data.</text>
</comment>
<organism evidence="2 3">
    <name type="scientific">Nonomuraea typhae</name>
    <dbReference type="NCBI Taxonomy" id="2603600"/>
    <lineage>
        <taxon>Bacteria</taxon>
        <taxon>Bacillati</taxon>
        <taxon>Actinomycetota</taxon>
        <taxon>Actinomycetes</taxon>
        <taxon>Streptosporangiales</taxon>
        <taxon>Streptosporangiaceae</taxon>
        <taxon>Nonomuraea</taxon>
    </lineage>
</organism>
<dbReference type="EC" id="3.2.-.-" evidence="2"/>
<keyword evidence="3" id="KW-1185">Reference proteome</keyword>
<keyword evidence="2" id="KW-0378">Hydrolase</keyword>
<gene>
    <name evidence="2" type="ORF">ACIBG2_20315</name>
</gene>
<dbReference type="Proteomes" id="UP001612741">
    <property type="component" value="Unassembled WGS sequence"/>
</dbReference>
<keyword evidence="2" id="KW-0315">Glutamine amidotransferase</keyword>
<evidence type="ECO:0000259" key="1">
    <source>
        <dbReference type="Pfam" id="PF01965"/>
    </source>
</evidence>
<dbReference type="CDD" id="cd03140">
    <property type="entry name" value="GATase1_PfpI_3"/>
    <property type="match status" value="1"/>
</dbReference>
<keyword evidence="2" id="KW-0326">Glycosidase</keyword>